<comment type="caution">
    <text evidence="1">The sequence shown here is derived from an EMBL/GenBank/DDBJ whole genome shotgun (WGS) entry which is preliminary data.</text>
</comment>
<sequence length="390" mass="43062">MTEKNPRYNGLYVYVFDANKLECGDVILARNAESTSFKGKAVSDAIATGSRGDFSHALLCTTPPTLIEAIDSGVSNINSHNCFIHDPEHVRVLRYPNAAIASAAASAAMMSFAKAYSKRAAISSIVPGVHLGRPRDDRTFCSALVAASFRAAGAPEFKTIDPMKTTPATLQRSARFADVTTDVLKRVLSFENIEDMSALDGDRRPSPMAGQAKLLFEYYSALLIPIDALMATYPGLLSFRPTSFFQCLDMIGALCFEVDKLPDTFEANDLRQRTGVIDELAFKLLSEGKWQAMQTAAEAIDDKSMRYTLEESFKPDPDIDLEGTLGFIRQTRDQIRSRASILNDPERPPGHSLVWDEWIRLTHLSLQYFEKRLSVLTEALGRAYPNAPSA</sequence>
<dbReference type="Proteomes" id="UP000328092">
    <property type="component" value="Unassembled WGS sequence"/>
</dbReference>
<dbReference type="InterPro" id="IPR038765">
    <property type="entry name" value="Papain-like_cys_pep_sf"/>
</dbReference>
<reference evidence="1" key="1">
    <citation type="submission" date="2019-02" db="EMBL/GenBank/DDBJ databases">
        <authorList>
            <person name="Pothier F.J."/>
        </authorList>
    </citation>
    <scope>NUCLEOTIDE SEQUENCE</scope>
    <source>
        <strain evidence="1">CI-1B</strain>
    </source>
</reference>
<proteinExistence type="predicted"/>
<dbReference type="SUPFAM" id="SSF54001">
    <property type="entry name" value="Cysteine proteinases"/>
    <property type="match status" value="1"/>
</dbReference>
<dbReference type="EMBL" id="CAADFC020000008">
    <property type="protein sequence ID" value="VIO68830.1"/>
    <property type="molecule type" value="Genomic_DNA"/>
</dbReference>
<evidence type="ECO:0000313" key="1">
    <source>
        <dbReference type="EMBL" id="VIO68830.1"/>
    </source>
</evidence>
<evidence type="ECO:0000313" key="2">
    <source>
        <dbReference type="Proteomes" id="UP000328092"/>
    </source>
</evidence>
<keyword evidence="2" id="KW-1185">Reference proteome</keyword>
<dbReference type="AlphaFoldDB" id="A0A508T332"/>
<protein>
    <submittedName>
        <fullName evidence="1">Uncharacterized protein</fullName>
    </submittedName>
</protein>
<gene>
    <name evidence="1" type="ORF">CI1B_23790</name>
</gene>
<dbReference type="Gene3D" id="3.90.1720.10">
    <property type="entry name" value="endopeptidase domain like (from Nostoc punctiforme)"/>
    <property type="match status" value="1"/>
</dbReference>
<accession>A0A508T332</accession>
<dbReference type="OrthoDB" id="7843671at2"/>
<organism evidence="1 2">
    <name type="scientific">Bradyrhizobium ivorense</name>
    <dbReference type="NCBI Taxonomy" id="2511166"/>
    <lineage>
        <taxon>Bacteria</taxon>
        <taxon>Pseudomonadati</taxon>
        <taxon>Pseudomonadota</taxon>
        <taxon>Alphaproteobacteria</taxon>
        <taxon>Hyphomicrobiales</taxon>
        <taxon>Nitrobacteraceae</taxon>
        <taxon>Bradyrhizobium</taxon>
    </lineage>
</organism>
<dbReference type="RefSeq" id="WP_139859093.1">
    <property type="nucleotide sequence ID" value="NZ_CAADFC020000008.1"/>
</dbReference>
<name>A0A508T332_9BRAD</name>